<protein>
    <submittedName>
        <fullName evidence="2">Uncharacterized protein</fullName>
    </submittedName>
</protein>
<name>A0A448WAK6_9PLAT</name>
<evidence type="ECO:0000313" key="3">
    <source>
        <dbReference type="Proteomes" id="UP000784294"/>
    </source>
</evidence>
<sequence length="115" mass="13564">MDIERSELAEHIAQTGHEINWKATERRAPYGDNTRMQKIMEVIDMLGEKNLMFRRLEEGRGCDNFVYCLSKLGENRNRAKRRRLDQGSSANRMKRDRDEESGGRGFSTIKRRRCQ</sequence>
<evidence type="ECO:0000256" key="1">
    <source>
        <dbReference type="SAM" id="MobiDB-lite"/>
    </source>
</evidence>
<feature type="region of interest" description="Disordered" evidence="1">
    <location>
        <begin position="78"/>
        <end position="115"/>
    </location>
</feature>
<gene>
    <name evidence="2" type="ORF">PXEA_LOCUS480</name>
</gene>
<organism evidence="2 3">
    <name type="scientific">Protopolystoma xenopodis</name>
    <dbReference type="NCBI Taxonomy" id="117903"/>
    <lineage>
        <taxon>Eukaryota</taxon>
        <taxon>Metazoa</taxon>
        <taxon>Spiralia</taxon>
        <taxon>Lophotrochozoa</taxon>
        <taxon>Platyhelminthes</taxon>
        <taxon>Monogenea</taxon>
        <taxon>Polyopisthocotylea</taxon>
        <taxon>Polystomatidea</taxon>
        <taxon>Polystomatidae</taxon>
        <taxon>Protopolystoma</taxon>
    </lineage>
</organism>
<accession>A0A448WAK6</accession>
<feature type="compositionally biased region" description="Basic and acidic residues" evidence="1">
    <location>
        <begin position="93"/>
        <end position="102"/>
    </location>
</feature>
<dbReference type="Proteomes" id="UP000784294">
    <property type="component" value="Unassembled WGS sequence"/>
</dbReference>
<dbReference type="OrthoDB" id="6236709at2759"/>
<evidence type="ECO:0000313" key="2">
    <source>
        <dbReference type="EMBL" id="VEL07040.1"/>
    </source>
</evidence>
<proteinExistence type="predicted"/>
<dbReference type="EMBL" id="CAAALY010000891">
    <property type="protein sequence ID" value="VEL07040.1"/>
    <property type="molecule type" value="Genomic_DNA"/>
</dbReference>
<reference evidence="2" key="1">
    <citation type="submission" date="2018-11" db="EMBL/GenBank/DDBJ databases">
        <authorList>
            <consortium name="Pathogen Informatics"/>
        </authorList>
    </citation>
    <scope>NUCLEOTIDE SEQUENCE</scope>
</reference>
<dbReference type="AlphaFoldDB" id="A0A448WAK6"/>
<keyword evidence="3" id="KW-1185">Reference proteome</keyword>
<comment type="caution">
    <text evidence="2">The sequence shown here is derived from an EMBL/GenBank/DDBJ whole genome shotgun (WGS) entry which is preliminary data.</text>
</comment>